<keyword evidence="5 9" id="KW-0256">Endoplasmic reticulum</keyword>
<dbReference type="InParanoid" id="A0A024GIV7"/>
<feature type="transmembrane region" description="Helical" evidence="11">
    <location>
        <begin position="347"/>
        <end position="367"/>
    </location>
</feature>
<comment type="subcellular location">
    <subcellularLocation>
        <location evidence="1 9">Endoplasmic reticulum membrane</location>
        <topology evidence="1 9">Multi-pass membrane protein</topology>
    </subcellularLocation>
</comment>
<gene>
    <name evidence="12" type="ORF">BN9_072080</name>
</gene>
<protein>
    <recommendedName>
        <fullName evidence="9">O-acyltransferase</fullName>
    </recommendedName>
</protein>
<dbReference type="PANTHER" id="PTHR10408:SF9">
    <property type="entry name" value="STEROL O-ACYLTRANSFERASE 2-RELATED"/>
    <property type="match status" value="1"/>
</dbReference>
<proteinExistence type="inferred from homology"/>
<dbReference type="GO" id="GO:0005789">
    <property type="term" value="C:endoplasmic reticulum membrane"/>
    <property type="evidence" value="ECO:0007669"/>
    <property type="project" value="UniProtKB-SubCell"/>
</dbReference>
<keyword evidence="7 9" id="KW-0472">Membrane</keyword>
<dbReference type="Pfam" id="PF03062">
    <property type="entry name" value="MBOAT"/>
    <property type="match status" value="1"/>
</dbReference>
<feature type="transmembrane region" description="Helical" evidence="11">
    <location>
        <begin position="373"/>
        <end position="390"/>
    </location>
</feature>
<dbReference type="GO" id="GO:0008374">
    <property type="term" value="F:O-acyltransferase activity"/>
    <property type="evidence" value="ECO:0007669"/>
    <property type="project" value="InterPro"/>
</dbReference>
<feature type="transmembrane region" description="Helical" evidence="11">
    <location>
        <begin position="267"/>
        <end position="294"/>
    </location>
</feature>
<accession>A0A024GIV7</accession>
<comment type="similarity">
    <text evidence="2 9">Belongs to the membrane-bound acyltransferase family. Sterol o-acyltransferase subfamily.</text>
</comment>
<evidence type="ECO:0000256" key="1">
    <source>
        <dbReference type="ARBA" id="ARBA00004477"/>
    </source>
</evidence>
<dbReference type="Proteomes" id="UP000053237">
    <property type="component" value="Unassembled WGS sequence"/>
</dbReference>
<keyword evidence="8 9" id="KW-0012">Acyltransferase</keyword>
<dbReference type="EMBL" id="CAIX01000122">
    <property type="protein sequence ID" value="CCI46279.1"/>
    <property type="molecule type" value="Genomic_DNA"/>
</dbReference>
<evidence type="ECO:0000256" key="5">
    <source>
        <dbReference type="ARBA" id="ARBA00022824"/>
    </source>
</evidence>
<keyword evidence="13" id="KW-1185">Reference proteome</keyword>
<comment type="caution">
    <text evidence="12">The sequence shown here is derived from an EMBL/GenBank/DDBJ whole genome shotgun (WGS) entry which is preliminary data.</text>
</comment>
<dbReference type="AlphaFoldDB" id="A0A024GIV7"/>
<evidence type="ECO:0000256" key="6">
    <source>
        <dbReference type="ARBA" id="ARBA00022989"/>
    </source>
</evidence>
<keyword evidence="6 11" id="KW-1133">Transmembrane helix</keyword>
<reference evidence="12 13" key="1">
    <citation type="submission" date="2012-05" db="EMBL/GenBank/DDBJ databases">
        <title>Recombination and specialization in a pathogen metapopulation.</title>
        <authorList>
            <person name="Gardiner A."/>
            <person name="Kemen E."/>
            <person name="Schultz-Larsen T."/>
            <person name="MacLean D."/>
            <person name="Van Oosterhout C."/>
            <person name="Jones J.D.G."/>
        </authorList>
    </citation>
    <scope>NUCLEOTIDE SEQUENCE [LARGE SCALE GENOMIC DNA]</scope>
    <source>
        <strain evidence="12 13">Ac Nc2</strain>
    </source>
</reference>
<evidence type="ECO:0000256" key="4">
    <source>
        <dbReference type="ARBA" id="ARBA00022692"/>
    </source>
</evidence>
<evidence type="ECO:0000313" key="12">
    <source>
        <dbReference type="EMBL" id="CCI46279.1"/>
    </source>
</evidence>
<keyword evidence="3 9" id="KW-0808">Transferase</keyword>
<dbReference type="InterPro" id="IPR004299">
    <property type="entry name" value="MBOAT_fam"/>
</dbReference>
<name>A0A024GIV7_9STRA</name>
<feature type="transmembrane region" description="Helical" evidence="11">
    <location>
        <begin position="428"/>
        <end position="449"/>
    </location>
</feature>
<evidence type="ECO:0000256" key="9">
    <source>
        <dbReference type="PIRNR" id="PIRNR000439"/>
    </source>
</evidence>
<evidence type="ECO:0000256" key="2">
    <source>
        <dbReference type="ARBA" id="ARBA00009010"/>
    </source>
</evidence>
<evidence type="ECO:0000256" key="11">
    <source>
        <dbReference type="SAM" id="Phobius"/>
    </source>
</evidence>
<feature type="transmembrane region" description="Helical" evidence="11">
    <location>
        <begin position="102"/>
        <end position="124"/>
    </location>
</feature>
<evidence type="ECO:0000313" key="13">
    <source>
        <dbReference type="Proteomes" id="UP000053237"/>
    </source>
</evidence>
<evidence type="ECO:0000256" key="8">
    <source>
        <dbReference type="ARBA" id="ARBA00023315"/>
    </source>
</evidence>
<dbReference type="PANTHER" id="PTHR10408">
    <property type="entry name" value="STEROL O-ACYLTRANSFERASE"/>
    <property type="match status" value="1"/>
</dbReference>
<dbReference type="InterPro" id="IPR014371">
    <property type="entry name" value="Oat_ACAT_DAG_ARE"/>
</dbReference>
<evidence type="ECO:0000256" key="3">
    <source>
        <dbReference type="ARBA" id="ARBA00022679"/>
    </source>
</evidence>
<dbReference type="PIRSF" id="PIRSF000439">
    <property type="entry name" value="Oat_ACAT_DAG_ARE"/>
    <property type="match status" value="1"/>
</dbReference>
<dbReference type="OrthoDB" id="10039049at2759"/>
<feature type="transmembrane region" description="Helical" evidence="11">
    <location>
        <begin position="397"/>
        <end position="416"/>
    </location>
</feature>
<evidence type="ECO:0000256" key="10">
    <source>
        <dbReference type="PIRSR" id="PIRSR000439-1"/>
    </source>
</evidence>
<keyword evidence="4 11" id="KW-0812">Transmembrane</keyword>
<feature type="transmembrane region" description="Helical" evidence="11">
    <location>
        <begin position="229"/>
        <end position="247"/>
    </location>
</feature>
<feature type="active site" evidence="10">
    <location>
        <position position="360"/>
    </location>
</feature>
<feature type="transmembrane region" description="Helical" evidence="11">
    <location>
        <begin position="60"/>
        <end position="82"/>
    </location>
</feature>
<dbReference type="STRING" id="65357.A0A024GIV7"/>
<organism evidence="12 13">
    <name type="scientific">Albugo candida</name>
    <dbReference type="NCBI Taxonomy" id="65357"/>
    <lineage>
        <taxon>Eukaryota</taxon>
        <taxon>Sar</taxon>
        <taxon>Stramenopiles</taxon>
        <taxon>Oomycota</taxon>
        <taxon>Peronosporomycetes</taxon>
        <taxon>Albuginales</taxon>
        <taxon>Albuginaceae</taxon>
        <taxon>Albugo</taxon>
    </lineage>
</organism>
<sequence>MRSRECAVCKDIGTTSEIVATRTCALTQNEDGVVDTIQYAVSLLDPADRRSDVHQSVFRGFYNLALMCGGIYIFSTYVSNLITSGGLFNPTLFLSVFFTSHFVELVATFVVQCCYSFVAMIPVYMATTSLRKKRVLINTAQHFFQSILFTGTISCIMFRNWNTVHAISAFLECAVLLMKMHSYTRTQLEIMHKCPMKQSWRSFALYLMFPTLVYKPFFPRTNRIRIGYLVEKSLALILAMALFYLIVTDHVLPALEESGLENPITVIVRLLLPFVGCYLMTWFIIFECICNGFAEITYFAKRDFYSDWWNSTTFDEFARTWNRPVHEFLLRHVYLEGLQTYKMTKKGATVCTFLLSSALHECVFVIVFRSVKLYFFVLQMLHVSVIMYGRGLKGTRLGNFTFWSGMILGLPLQAVLYCREYHGGDSVFLYIMVPVMAAGFGGLVIISIYNSPRRDSKS</sequence>
<evidence type="ECO:0000256" key="7">
    <source>
        <dbReference type="ARBA" id="ARBA00023136"/>
    </source>
</evidence>